<feature type="region of interest" description="Disordered" evidence="1">
    <location>
        <begin position="1"/>
        <end position="28"/>
    </location>
</feature>
<sequence length="273" mass="30145">MDPAAPEPCSAPAPDLMPIHDGGGDVPVSSRGSPIRHLAILSAILAPIAFLPYFLTRRRLTTLRRRVDEMGATTALLKHRHPLGPSGETGATTALLTQMRQDMDAMRAQLEHNDSERAKSLSDMTMDVIHINEELDHIRGDIMTASGAQSASPISREETAVDEQIRLLRNEQDALRTELFKMTNQSQSAQTGPDVVDSTELHRLIHETRQTRAIFGAIGSSLGDVATIVQRVEIEMGHERPSSGYDPVERLRVLAMHLQDETFQGERKGRGRH</sequence>
<name>A0AAD7JY17_9AGAR</name>
<protein>
    <submittedName>
        <fullName evidence="3">Uncharacterized protein</fullName>
    </submittedName>
</protein>
<evidence type="ECO:0000256" key="2">
    <source>
        <dbReference type="SAM" id="Phobius"/>
    </source>
</evidence>
<keyword evidence="4" id="KW-1185">Reference proteome</keyword>
<feature type="transmembrane region" description="Helical" evidence="2">
    <location>
        <begin position="35"/>
        <end position="56"/>
    </location>
</feature>
<evidence type="ECO:0000313" key="3">
    <source>
        <dbReference type="EMBL" id="KAJ7774265.1"/>
    </source>
</evidence>
<keyword evidence="2" id="KW-0812">Transmembrane</keyword>
<dbReference type="EMBL" id="JARJLG010000016">
    <property type="protein sequence ID" value="KAJ7774265.1"/>
    <property type="molecule type" value="Genomic_DNA"/>
</dbReference>
<accession>A0AAD7JY17</accession>
<reference evidence="3" key="1">
    <citation type="submission" date="2023-03" db="EMBL/GenBank/DDBJ databases">
        <title>Massive genome expansion in bonnet fungi (Mycena s.s.) driven by repeated elements and novel gene families across ecological guilds.</title>
        <authorList>
            <consortium name="Lawrence Berkeley National Laboratory"/>
            <person name="Harder C.B."/>
            <person name="Miyauchi S."/>
            <person name="Viragh M."/>
            <person name="Kuo A."/>
            <person name="Thoen E."/>
            <person name="Andreopoulos B."/>
            <person name="Lu D."/>
            <person name="Skrede I."/>
            <person name="Drula E."/>
            <person name="Henrissat B."/>
            <person name="Morin E."/>
            <person name="Kohler A."/>
            <person name="Barry K."/>
            <person name="LaButti K."/>
            <person name="Morin E."/>
            <person name="Salamov A."/>
            <person name="Lipzen A."/>
            <person name="Mereny Z."/>
            <person name="Hegedus B."/>
            <person name="Baldrian P."/>
            <person name="Stursova M."/>
            <person name="Weitz H."/>
            <person name="Taylor A."/>
            <person name="Grigoriev I.V."/>
            <person name="Nagy L.G."/>
            <person name="Martin F."/>
            <person name="Kauserud H."/>
        </authorList>
    </citation>
    <scope>NUCLEOTIDE SEQUENCE</scope>
    <source>
        <strain evidence="3">CBHHK188m</strain>
    </source>
</reference>
<evidence type="ECO:0000313" key="4">
    <source>
        <dbReference type="Proteomes" id="UP001215280"/>
    </source>
</evidence>
<keyword evidence="2" id="KW-0472">Membrane</keyword>
<evidence type="ECO:0000256" key="1">
    <source>
        <dbReference type="SAM" id="MobiDB-lite"/>
    </source>
</evidence>
<gene>
    <name evidence="3" type="ORF">DFH07DRAFT_123891</name>
</gene>
<dbReference type="Proteomes" id="UP001215280">
    <property type="component" value="Unassembled WGS sequence"/>
</dbReference>
<keyword evidence="2" id="KW-1133">Transmembrane helix</keyword>
<comment type="caution">
    <text evidence="3">The sequence shown here is derived from an EMBL/GenBank/DDBJ whole genome shotgun (WGS) entry which is preliminary data.</text>
</comment>
<proteinExistence type="predicted"/>
<dbReference type="AlphaFoldDB" id="A0AAD7JY17"/>
<organism evidence="3 4">
    <name type="scientific">Mycena maculata</name>
    <dbReference type="NCBI Taxonomy" id="230809"/>
    <lineage>
        <taxon>Eukaryota</taxon>
        <taxon>Fungi</taxon>
        <taxon>Dikarya</taxon>
        <taxon>Basidiomycota</taxon>
        <taxon>Agaricomycotina</taxon>
        <taxon>Agaricomycetes</taxon>
        <taxon>Agaricomycetidae</taxon>
        <taxon>Agaricales</taxon>
        <taxon>Marasmiineae</taxon>
        <taxon>Mycenaceae</taxon>
        <taxon>Mycena</taxon>
    </lineage>
</organism>
<feature type="compositionally biased region" description="Pro residues" evidence="1">
    <location>
        <begin position="1"/>
        <end position="11"/>
    </location>
</feature>